<protein>
    <submittedName>
        <fullName evidence="3">Uncharacterized protein</fullName>
    </submittedName>
</protein>
<keyword evidence="2" id="KW-0472">Membrane</keyword>
<feature type="region of interest" description="Disordered" evidence="1">
    <location>
        <begin position="124"/>
        <end position="153"/>
    </location>
</feature>
<organism evidence="3 4">
    <name type="scientific">Podospora appendiculata</name>
    <dbReference type="NCBI Taxonomy" id="314037"/>
    <lineage>
        <taxon>Eukaryota</taxon>
        <taxon>Fungi</taxon>
        <taxon>Dikarya</taxon>
        <taxon>Ascomycota</taxon>
        <taxon>Pezizomycotina</taxon>
        <taxon>Sordariomycetes</taxon>
        <taxon>Sordariomycetidae</taxon>
        <taxon>Sordariales</taxon>
        <taxon>Podosporaceae</taxon>
        <taxon>Podospora</taxon>
    </lineage>
</organism>
<comment type="caution">
    <text evidence="3">The sequence shown here is derived from an EMBL/GenBank/DDBJ whole genome shotgun (WGS) entry which is preliminary data.</text>
</comment>
<evidence type="ECO:0000256" key="1">
    <source>
        <dbReference type="SAM" id="MobiDB-lite"/>
    </source>
</evidence>
<proteinExistence type="predicted"/>
<dbReference type="Proteomes" id="UP001270362">
    <property type="component" value="Unassembled WGS sequence"/>
</dbReference>
<reference evidence="3" key="2">
    <citation type="submission" date="2023-06" db="EMBL/GenBank/DDBJ databases">
        <authorList>
            <consortium name="Lawrence Berkeley National Laboratory"/>
            <person name="Haridas S."/>
            <person name="Hensen N."/>
            <person name="Bonometti L."/>
            <person name="Westerberg I."/>
            <person name="Brannstrom I.O."/>
            <person name="Guillou S."/>
            <person name="Cros-Aarteil S."/>
            <person name="Calhoun S."/>
            <person name="Kuo A."/>
            <person name="Mondo S."/>
            <person name="Pangilinan J."/>
            <person name="Riley R."/>
            <person name="Labutti K."/>
            <person name="Andreopoulos B."/>
            <person name="Lipzen A."/>
            <person name="Chen C."/>
            <person name="Yanf M."/>
            <person name="Daum C."/>
            <person name="Ng V."/>
            <person name="Clum A."/>
            <person name="Steindorff A."/>
            <person name="Ohm R."/>
            <person name="Martin F."/>
            <person name="Silar P."/>
            <person name="Natvig D."/>
            <person name="Lalanne C."/>
            <person name="Gautier V."/>
            <person name="Ament-Velasquez S.L."/>
            <person name="Kruys A."/>
            <person name="Hutchinson M.I."/>
            <person name="Powell A.J."/>
            <person name="Barry K."/>
            <person name="Miller A.N."/>
            <person name="Grigoriev I.V."/>
            <person name="Debuchy R."/>
            <person name="Gladieux P."/>
            <person name="Thoren M.H."/>
            <person name="Johannesson H."/>
        </authorList>
    </citation>
    <scope>NUCLEOTIDE SEQUENCE</scope>
    <source>
        <strain evidence="3">CBS 314.62</strain>
    </source>
</reference>
<feature type="compositionally biased region" description="Low complexity" evidence="1">
    <location>
        <begin position="126"/>
        <end position="153"/>
    </location>
</feature>
<dbReference type="AlphaFoldDB" id="A0AAE0XJQ8"/>
<keyword evidence="2" id="KW-1133">Transmembrane helix</keyword>
<evidence type="ECO:0000313" key="3">
    <source>
        <dbReference type="EMBL" id="KAK3694648.1"/>
    </source>
</evidence>
<name>A0AAE0XJQ8_9PEZI</name>
<reference evidence="3" key="1">
    <citation type="journal article" date="2023" name="Mol. Phylogenet. Evol.">
        <title>Genome-scale phylogeny and comparative genomics of the fungal order Sordariales.</title>
        <authorList>
            <person name="Hensen N."/>
            <person name="Bonometti L."/>
            <person name="Westerberg I."/>
            <person name="Brannstrom I.O."/>
            <person name="Guillou S."/>
            <person name="Cros-Aarteil S."/>
            <person name="Calhoun S."/>
            <person name="Haridas S."/>
            <person name="Kuo A."/>
            <person name="Mondo S."/>
            <person name="Pangilinan J."/>
            <person name="Riley R."/>
            <person name="LaButti K."/>
            <person name="Andreopoulos B."/>
            <person name="Lipzen A."/>
            <person name="Chen C."/>
            <person name="Yan M."/>
            <person name="Daum C."/>
            <person name="Ng V."/>
            <person name="Clum A."/>
            <person name="Steindorff A."/>
            <person name="Ohm R.A."/>
            <person name="Martin F."/>
            <person name="Silar P."/>
            <person name="Natvig D.O."/>
            <person name="Lalanne C."/>
            <person name="Gautier V."/>
            <person name="Ament-Velasquez S.L."/>
            <person name="Kruys A."/>
            <person name="Hutchinson M.I."/>
            <person name="Powell A.J."/>
            <person name="Barry K."/>
            <person name="Miller A.N."/>
            <person name="Grigoriev I.V."/>
            <person name="Debuchy R."/>
            <person name="Gladieux P."/>
            <person name="Hiltunen Thoren M."/>
            <person name="Johannesson H."/>
        </authorList>
    </citation>
    <scope>NUCLEOTIDE SEQUENCE</scope>
    <source>
        <strain evidence="3">CBS 314.62</strain>
    </source>
</reference>
<gene>
    <name evidence="3" type="ORF">B0T22DRAFT_477384</name>
</gene>
<accession>A0AAE0XJQ8</accession>
<sequence>MATHLGQEEYSTLEVVPSHLQQSYGLEVSNRHVYDPNDKQAVPAECDPTAYPFARPSSKDIKADGVKHWKRQPEDLFAPPPTSTIWGIRRRTFWILTGLVVFVVIAAAVGGGVAVVSAFKNSQAVPTSSNSNTNSSSPGTSNTTSPVPSNTTRPMVFQNLSIAALH</sequence>
<evidence type="ECO:0000313" key="4">
    <source>
        <dbReference type="Proteomes" id="UP001270362"/>
    </source>
</evidence>
<feature type="transmembrane region" description="Helical" evidence="2">
    <location>
        <begin position="93"/>
        <end position="119"/>
    </location>
</feature>
<evidence type="ECO:0000256" key="2">
    <source>
        <dbReference type="SAM" id="Phobius"/>
    </source>
</evidence>
<dbReference type="EMBL" id="JAULSO010000001">
    <property type="protein sequence ID" value="KAK3694648.1"/>
    <property type="molecule type" value="Genomic_DNA"/>
</dbReference>
<keyword evidence="2" id="KW-0812">Transmembrane</keyword>
<keyword evidence="4" id="KW-1185">Reference proteome</keyword>